<comment type="cofactor">
    <cofactor evidence="2">
        <name>FAD</name>
        <dbReference type="ChEBI" id="CHEBI:57692"/>
    </cofactor>
</comment>
<dbReference type="Pfam" id="PF00875">
    <property type="entry name" value="DNA_photolyase"/>
    <property type="match status" value="1"/>
</dbReference>
<keyword evidence="4 6" id="KW-0274">FAD</keyword>
<dbReference type="SUPFAM" id="SSF52425">
    <property type="entry name" value="Cryptochrome/photolyase, N-terminal domain"/>
    <property type="match status" value="1"/>
</dbReference>
<keyword evidence="3 6" id="KW-0285">Flavoprotein</keyword>
<evidence type="ECO:0000256" key="6">
    <source>
        <dbReference type="RuleBase" id="RU004182"/>
    </source>
</evidence>
<feature type="domain" description="Photolyase/cryptochrome alpha/beta" evidence="7">
    <location>
        <begin position="17"/>
        <end position="146"/>
    </location>
</feature>
<dbReference type="PROSITE" id="PS00691">
    <property type="entry name" value="DNA_PHOTOLYASES_1_2"/>
    <property type="match status" value="1"/>
</dbReference>
<evidence type="ECO:0000256" key="1">
    <source>
        <dbReference type="ARBA" id="ARBA00001932"/>
    </source>
</evidence>
<dbReference type="Pfam" id="PF03441">
    <property type="entry name" value="FAD_binding_7"/>
    <property type="match status" value="1"/>
</dbReference>
<dbReference type="InterPro" id="IPR005101">
    <property type="entry name" value="Cryptochr/Photolyase_FAD-bd"/>
</dbReference>
<dbReference type="Gene3D" id="1.25.40.80">
    <property type="match status" value="1"/>
</dbReference>
<evidence type="ECO:0000313" key="8">
    <source>
        <dbReference type="EMBL" id="MDN4122521.1"/>
    </source>
</evidence>
<evidence type="ECO:0000256" key="3">
    <source>
        <dbReference type="ARBA" id="ARBA00022630"/>
    </source>
</evidence>
<comment type="cofactor">
    <cofactor evidence="1">
        <name>(6R)-5,10-methylene-5,6,7,8-tetrahydrofolate</name>
        <dbReference type="ChEBI" id="CHEBI:15636"/>
    </cofactor>
</comment>
<keyword evidence="9" id="KW-1185">Reference proteome</keyword>
<dbReference type="InterPro" id="IPR014729">
    <property type="entry name" value="Rossmann-like_a/b/a_fold"/>
</dbReference>
<reference evidence="8" key="1">
    <citation type="submission" date="2021-11" db="EMBL/GenBank/DDBJ databases">
        <title>Draft genome sequence of Alcaligenes endophyticus type strain CCUG 75668T.</title>
        <authorList>
            <person name="Salva-Serra F."/>
            <person name="Duran R.E."/>
            <person name="Seeger M."/>
            <person name="Moore E.R.B."/>
            <person name="Jaen-Luchoro D."/>
        </authorList>
    </citation>
    <scope>NUCLEOTIDE SEQUENCE</scope>
    <source>
        <strain evidence="8">CCUG 75668</strain>
    </source>
</reference>
<dbReference type="RefSeq" id="WP_266123948.1">
    <property type="nucleotide sequence ID" value="NZ_JAJHNU010000005.1"/>
</dbReference>
<dbReference type="PROSITE" id="PS51645">
    <property type="entry name" value="PHR_CRY_ALPHA_BETA"/>
    <property type="match status" value="1"/>
</dbReference>
<dbReference type="PANTHER" id="PTHR11455">
    <property type="entry name" value="CRYPTOCHROME"/>
    <property type="match status" value="1"/>
</dbReference>
<dbReference type="InterPro" id="IPR018394">
    <property type="entry name" value="DNA_photolyase_1_CS_C"/>
</dbReference>
<dbReference type="PANTHER" id="PTHR11455:SF9">
    <property type="entry name" value="CRYPTOCHROME CIRCADIAN CLOCK 5 ISOFORM X1"/>
    <property type="match status" value="1"/>
</dbReference>
<dbReference type="Gene3D" id="1.10.579.10">
    <property type="entry name" value="DNA Cyclobutane Dipyrimidine Photolyase, subunit A, domain 3"/>
    <property type="match status" value="1"/>
</dbReference>
<dbReference type="InterPro" id="IPR002081">
    <property type="entry name" value="Cryptochrome/DNA_photolyase_1"/>
</dbReference>
<gene>
    <name evidence="8" type="ORF">LMS43_14595</name>
</gene>
<organism evidence="8 9">
    <name type="scientific">Alcaligenes endophyticus</name>
    <dbReference type="NCBI Taxonomy" id="1929088"/>
    <lineage>
        <taxon>Bacteria</taxon>
        <taxon>Pseudomonadati</taxon>
        <taxon>Pseudomonadota</taxon>
        <taxon>Betaproteobacteria</taxon>
        <taxon>Burkholderiales</taxon>
        <taxon>Alcaligenaceae</taxon>
        <taxon>Alcaligenes</taxon>
    </lineage>
</organism>
<accession>A0ABT8EMJ0</accession>
<dbReference type="PRINTS" id="PR00147">
    <property type="entry name" value="DNAPHOTLYASE"/>
</dbReference>
<proteinExistence type="inferred from homology"/>
<keyword evidence="5 6" id="KW-0157">Chromophore</keyword>
<name>A0ABT8EMJ0_9BURK</name>
<evidence type="ECO:0000313" key="9">
    <source>
        <dbReference type="Proteomes" id="UP001168613"/>
    </source>
</evidence>
<protein>
    <submittedName>
        <fullName evidence="8">DNA photolyase family protein</fullName>
    </submittedName>
</protein>
<evidence type="ECO:0000256" key="5">
    <source>
        <dbReference type="ARBA" id="ARBA00022991"/>
    </source>
</evidence>
<dbReference type="InterPro" id="IPR036134">
    <property type="entry name" value="Crypto/Photolyase_FAD-like_sf"/>
</dbReference>
<dbReference type="Gene3D" id="3.40.50.620">
    <property type="entry name" value="HUPs"/>
    <property type="match status" value="1"/>
</dbReference>
<dbReference type="EMBL" id="JAJHNU010000005">
    <property type="protein sequence ID" value="MDN4122521.1"/>
    <property type="molecule type" value="Genomic_DNA"/>
</dbReference>
<dbReference type="SUPFAM" id="SSF48173">
    <property type="entry name" value="Cryptochrome/photolyase FAD-binding domain"/>
    <property type="match status" value="1"/>
</dbReference>
<dbReference type="InterPro" id="IPR036155">
    <property type="entry name" value="Crypto/Photolyase_N_sf"/>
</dbReference>
<dbReference type="Proteomes" id="UP001168613">
    <property type="component" value="Unassembled WGS sequence"/>
</dbReference>
<evidence type="ECO:0000259" key="7">
    <source>
        <dbReference type="PROSITE" id="PS51645"/>
    </source>
</evidence>
<comment type="similarity">
    <text evidence="6">Belongs to the DNA photolyase family.</text>
</comment>
<evidence type="ECO:0000256" key="4">
    <source>
        <dbReference type="ARBA" id="ARBA00022827"/>
    </source>
</evidence>
<sequence>MRPTLRLLEPQLPTNRLIDLCWLRRDLRLHDNHALFQALQGDVSVACVFIFDPQLLDELEQDSKQVAFMYACLQSLQTDLRRHGSELIIAYGPAERELPRLARQCNSQIVYANRDYEPYAKHRDHLVGQSLLAQACTLQLYKDQVIFEQDEVLTGQGAPYSVFTPYWRKWLLQLGNIGVPSFDSLSACHRLLPLAPLALPSLTELGFSEHTLTKLLIQAGSAAAQEALQKFSTRLHLYEQNRDFPAVNGVSRLSPHLRFGTLSIRQCVEQCWPSDSAGASCWLKELAWRDFYQQFLWHYPDTATQSFKSEYQNLEYSNNEDWWLAWCTGQTGYPLIDAAQRQLLHSGYMHNRLRMISASFLVKDLLIDWRRGERFFAQHLIDYDQAANVGGWQWAASTGCDAQPYFRIFNPITQSQKFDPKGDFIRRYVPELAALDNKSIHAPWLSRQLPLEFRLGLHYPAPIVDHSTQRELALALYKRSSDS</sequence>
<comment type="caution">
    <text evidence="8">The sequence shown here is derived from an EMBL/GenBank/DDBJ whole genome shotgun (WGS) entry which is preliminary data.</text>
</comment>
<dbReference type="InterPro" id="IPR006050">
    <property type="entry name" value="DNA_photolyase_N"/>
</dbReference>
<evidence type="ECO:0000256" key="2">
    <source>
        <dbReference type="ARBA" id="ARBA00001974"/>
    </source>
</evidence>